<dbReference type="Proteomes" id="UP000533476">
    <property type="component" value="Unassembled WGS sequence"/>
</dbReference>
<dbReference type="EMBL" id="JABBVZ010000015">
    <property type="protein sequence ID" value="NMP21974.1"/>
    <property type="molecule type" value="Genomic_DNA"/>
</dbReference>
<dbReference type="SUPFAM" id="SSF52833">
    <property type="entry name" value="Thioredoxin-like"/>
    <property type="match status" value="1"/>
</dbReference>
<evidence type="ECO:0000256" key="1">
    <source>
        <dbReference type="PROSITE-ProRule" id="PRU01282"/>
    </source>
</evidence>
<gene>
    <name evidence="2" type="ORF">HIJ39_06360</name>
</gene>
<proteinExistence type="inferred from homology"/>
<dbReference type="PANTHER" id="PTHR30041">
    <property type="entry name" value="ARSENATE REDUCTASE"/>
    <property type="match status" value="1"/>
</dbReference>
<name>A0A7Y0L296_9FIRM</name>
<reference evidence="2 3" key="1">
    <citation type="submission" date="2020-04" db="EMBL/GenBank/DDBJ databases">
        <authorList>
            <person name="Zhang R."/>
            <person name="Schippers A."/>
        </authorList>
    </citation>
    <scope>NUCLEOTIDE SEQUENCE [LARGE SCALE GENOMIC DNA]</scope>
    <source>
        <strain evidence="2 3">DSM 109850</strain>
    </source>
</reference>
<dbReference type="Gene3D" id="3.40.30.10">
    <property type="entry name" value="Glutaredoxin"/>
    <property type="match status" value="1"/>
</dbReference>
<comment type="similarity">
    <text evidence="1">Belongs to the ArsC family.</text>
</comment>
<comment type="caution">
    <text evidence="2">The sequence shown here is derived from an EMBL/GenBank/DDBJ whole genome shotgun (WGS) entry which is preliminary data.</text>
</comment>
<dbReference type="InterPro" id="IPR006660">
    <property type="entry name" value="Arsenate_reductase-like"/>
</dbReference>
<keyword evidence="3" id="KW-1185">Reference proteome</keyword>
<dbReference type="Pfam" id="PF03960">
    <property type="entry name" value="ArsC"/>
    <property type="match status" value="1"/>
</dbReference>
<organism evidence="2 3">
    <name type="scientific">Sulfobacillus harzensis</name>
    <dbReference type="NCBI Taxonomy" id="2729629"/>
    <lineage>
        <taxon>Bacteria</taxon>
        <taxon>Bacillati</taxon>
        <taxon>Bacillota</taxon>
        <taxon>Clostridia</taxon>
        <taxon>Eubacteriales</taxon>
        <taxon>Clostridiales Family XVII. Incertae Sedis</taxon>
        <taxon>Sulfobacillus</taxon>
    </lineage>
</organism>
<dbReference type="PANTHER" id="PTHR30041:SF8">
    <property type="entry name" value="PROTEIN YFFB"/>
    <property type="match status" value="1"/>
</dbReference>
<evidence type="ECO:0000313" key="2">
    <source>
        <dbReference type="EMBL" id="NMP21974.1"/>
    </source>
</evidence>
<evidence type="ECO:0000313" key="3">
    <source>
        <dbReference type="Proteomes" id="UP000533476"/>
    </source>
</evidence>
<dbReference type="PROSITE" id="PS51353">
    <property type="entry name" value="ARSC"/>
    <property type="match status" value="1"/>
</dbReference>
<dbReference type="InterPro" id="IPR036249">
    <property type="entry name" value="Thioredoxin-like_sf"/>
</dbReference>
<dbReference type="AlphaFoldDB" id="A0A7Y0L296"/>
<accession>A0A7Y0L296</accession>
<sequence length="82" mass="9247">MIGEPLSTDEIRFLAELAGGVELLLSKKSPKYKEYRDRAASPEDWIAFMAEEPRLIKRPILVEGGQILIGFDQDAWTAAVKR</sequence>
<protein>
    <submittedName>
        <fullName evidence="2">Arsenate reductase</fullName>
    </submittedName>
</protein>